<dbReference type="InterPro" id="IPR004629">
    <property type="entry name" value="WecG_TagA_CpsF"/>
</dbReference>
<evidence type="ECO:0000313" key="3">
    <source>
        <dbReference type="EMBL" id="GAA1989121.1"/>
    </source>
</evidence>
<gene>
    <name evidence="3" type="ORF">GCM10009817_33590</name>
</gene>
<name>A0ABN2SMI4_9MICO</name>
<dbReference type="Pfam" id="PF03808">
    <property type="entry name" value="Glyco_tran_WecG"/>
    <property type="match status" value="1"/>
</dbReference>
<keyword evidence="4" id="KW-1185">Reference proteome</keyword>
<keyword evidence="2" id="KW-0808">Transferase</keyword>
<evidence type="ECO:0000256" key="1">
    <source>
        <dbReference type="ARBA" id="ARBA00022676"/>
    </source>
</evidence>
<accession>A0ABN2SMI4</accession>
<protein>
    <recommendedName>
        <fullName evidence="5">N-acetylglucosaminyldiphosphoundecaprenol N-acetyl-beta-D-mannosaminyltransferase</fullName>
    </recommendedName>
</protein>
<dbReference type="NCBIfam" id="TIGR00696">
    <property type="entry name" value="wecG_tagA_cpsF"/>
    <property type="match status" value="1"/>
</dbReference>
<dbReference type="RefSeq" id="WP_344065182.1">
    <property type="nucleotide sequence ID" value="NZ_BAAAPU010000009.1"/>
</dbReference>
<dbReference type="PANTHER" id="PTHR34136">
    <property type="match status" value="1"/>
</dbReference>
<keyword evidence="1" id="KW-0328">Glycosyltransferase</keyword>
<dbReference type="Proteomes" id="UP001500013">
    <property type="component" value="Unassembled WGS sequence"/>
</dbReference>
<reference evidence="3 4" key="1">
    <citation type="journal article" date="2019" name="Int. J. Syst. Evol. Microbiol.">
        <title>The Global Catalogue of Microorganisms (GCM) 10K type strain sequencing project: providing services to taxonomists for standard genome sequencing and annotation.</title>
        <authorList>
            <consortium name="The Broad Institute Genomics Platform"/>
            <consortium name="The Broad Institute Genome Sequencing Center for Infectious Disease"/>
            <person name="Wu L."/>
            <person name="Ma J."/>
        </authorList>
    </citation>
    <scope>NUCLEOTIDE SEQUENCE [LARGE SCALE GENOMIC DNA]</scope>
    <source>
        <strain evidence="3 4">JCM 15628</strain>
    </source>
</reference>
<comment type="caution">
    <text evidence="3">The sequence shown here is derived from an EMBL/GenBank/DDBJ whole genome shotgun (WGS) entry which is preliminary data.</text>
</comment>
<dbReference type="PANTHER" id="PTHR34136:SF1">
    <property type="entry name" value="UDP-N-ACETYL-D-MANNOSAMINURONIC ACID TRANSFERASE"/>
    <property type="match status" value="1"/>
</dbReference>
<organism evidence="3 4">
    <name type="scientific">Terrabacter lapilli</name>
    <dbReference type="NCBI Taxonomy" id="436231"/>
    <lineage>
        <taxon>Bacteria</taxon>
        <taxon>Bacillati</taxon>
        <taxon>Actinomycetota</taxon>
        <taxon>Actinomycetes</taxon>
        <taxon>Micrococcales</taxon>
        <taxon>Intrasporangiaceae</taxon>
        <taxon>Terrabacter</taxon>
    </lineage>
</organism>
<evidence type="ECO:0008006" key="5">
    <source>
        <dbReference type="Google" id="ProtNLM"/>
    </source>
</evidence>
<proteinExistence type="predicted"/>
<evidence type="ECO:0000313" key="4">
    <source>
        <dbReference type="Proteomes" id="UP001500013"/>
    </source>
</evidence>
<evidence type="ECO:0000256" key="2">
    <source>
        <dbReference type="ARBA" id="ARBA00022679"/>
    </source>
</evidence>
<dbReference type="EMBL" id="BAAAPU010000009">
    <property type="protein sequence ID" value="GAA1989121.1"/>
    <property type="molecule type" value="Genomic_DNA"/>
</dbReference>
<sequence>MSGADHAARGRLGIPARVEVPYLRTSATPMAEPAVVDLVLARPTPVVRLGNLNLHGVHLYLTDPDFRRYTDGAEVVLADGWPVWRALRTADPTLDASYRVGSSDWLFRLLERDPELTVLAVGASPESSARAAAVVAERAPNIRWVAFDGYGLSQQDAGPATTIEAVLPEADLVLVGMGMGAQERWIEEHQQRMTHGVIANVGGCIDYVSGEQVHTPRWVGRAGLEWLYRLVASPSRNARRVFIEPVQLGAVLLRDRAASRRRAHSDRAS</sequence>
<dbReference type="CDD" id="cd06533">
    <property type="entry name" value="Glyco_transf_WecG_TagA"/>
    <property type="match status" value="1"/>
</dbReference>